<evidence type="ECO:0000313" key="1">
    <source>
        <dbReference type="EMBL" id="MBB6110128.1"/>
    </source>
</evidence>
<gene>
    <name evidence="2" type="ORF">HDF22_000940</name>
    <name evidence="1" type="ORF">HDF23_002884</name>
</gene>
<proteinExistence type="predicted"/>
<organism evidence="2 4">
    <name type="scientific">Mucilaginibacter lappiensis</name>
    <dbReference type="NCBI Taxonomy" id="354630"/>
    <lineage>
        <taxon>Bacteria</taxon>
        <taxon>Pseudomonadati</taxon>
        <taxon>Bacteroidota</taxon>
        <taxon>Sphingobacteriia</taxon>
        <taxon>Sphingobacteriales</taxon>
        <taxon>Sphingobacteriaceae</taxon>
        <taxon>Mucilaginibacter</taxon>
    </lineage>
</organism>
<reference evidence="3 4" key="1">
    <citation type="submission" date="2020-08" db="EMBL/GenBank/DDBJ databases">
        <title>Genomic Encyclopedia of Type Strains, Phase IV (KMG-V): Genome sequencing to study the core and pangenomes of soil and plant-associated prokaryotes.</title>
        <authorList>
            <person name="Whitman W."/>
        </authorList>
    </citation>
    <scope>NUCLEOTIDE SEQUENCE [LARGE SCALE GENOMIC DNA]</scope>
    <source>
        <strain evidence="1 3">ANJLi2</strain>
        <strain evidence="2 4">MP601</strain>
    </source>
</reference>
<evidence type="ECO:0000313" key="4">
    <source>
        <dbReference type="Proteomes" id="UP000548326"/>
    </source>
</evidence>
<sequence length="61" mass="7109">MSLRAIAWQSPRLHIEREEIASYLAMTWLAVGGEVLSYQTRYLHHFVNIFLVVYTGNVKTK</sequence>
<comment type="caution">
    <text evidence="2">The sequence shown here is derived from an EMBL/GenBank/DDBJ whole genome shotgun (WGS) entry which is preliminary data.</text>
</comment>
<dbReference type="EMBL" id="JACHCA010000002">
    <property type="protein sequence ID" value="MBB6126835.1"/>
    <property type="molecule type" value="Genomic_DNA"/>
</dbReference>
<dbReference type="EMBL" id="JACHCB010000006">
    <property type="protein sequence ID" value="MBB6110128.1"/>
    <property type="molecule type" value="Genomic_DNA"/>
</dbReference>
<dbReference type="Proteomes" id="UP000548326">
    <property type="component" value="Unassembled WGS sequence"/>
</dbReference>
<evidence type="ECO:0000313" key="3">
    <source>
        <dbReference type="Proteomes" id="UP000541583"/>
    </source>
</evidence>
<accession>A0A1N7BM84</accession>
<evidence type="ECO:0000313" key="2">
    <source>
        <dbReference type="EMBL" id="MBB6126835.1"/>
    </source>
</evidence>
<dbReference type="AlphaFoldDB" id="A0A1N7BM84"/>
<keyword evidence="3" id="KW-1185">Reference proteome</keyword>
<name>A0A1N7BM84_9SPHI</name>
<protein>
    <submittedName>
        <fullName evidence="2">Uncharacterized protein</fullName>
    </submittedName>
</protein>
<dbReference type="Proteomes" id="UP000541583">
    <property type="component" value="Unassembled WGS sequence"/>
</dbReference>